<feature type="region of interest" description="Disordered" evidence="1">
    <location>
        <begin position="1"/>
        <end position="27"/>
    </location>
</feature>
<dbReference type="InParanoid" id="Q5AQL2"/>
<name>Q5AQL2_EMENI</name>
<evidence type="ECO:0000313" key="3">
    <source>
        <dbReference type="Proteomes" id="UP000000560"/>
    </source>
</evidence>
<accession>C8VLV4</accession>
<organism evidence="2 3">
    <name type="scientific">Emericella nidulans (strain FGSC A4 / ATCC 38163 / CBS 112.46 / NRRL 194 / M139)</name>
    <name type="common">Aspergillus nidulans</name>
    <dbReference type="NCBI Taxonomy" id="227321"/>
    <lineage>
        <taxon>Eukaryota</taxon>
        <taxon>Fungi</taxon>
        <taxon>Dikarya</taxon>
        <taxon>Ascomycota</taxon>
        <taxon>Pezizomycotina</taxon>
        <taxon>Eurotiomycetes</taxon>
        <taxon>Eurotiomycetidae</taxon>
        <taxon>Eurotiales</taxon>
        <taxon>Aspergillaceae</taxon>
        <taxon>Aspergillus</taxon>
        <taxon>Aspergillus subgen. Nidulantes</taxon>
    </lineage>
</organism>
<dbReference type="STRING" id="227321.Q5AQL2"/>
<proteinExistence type="predicted"/>
<gene>
    <name evidence="2" type="ORF">ANIA_09418</name>
</gene>
<dbReference type="AlphaFoldDB" id="Q5AQL2"/>
<dbReference type="InterPro" id="IPR046591">
    <property type="entry name" value="DUF6649"/>
</dbReference>
<dbReference type="Proteomes" id="UP000000560">
    <property type="component" value="Chromosome VII"/>
</dbReference>
<feature type="compositionally biased region" description="Acidic residues" evidence="1">
    <location>
        <begin position="143"/>
        <end position="155"/>
    </location>
</feature>
<sequence>MAQRSDVAVHGRKRPAEEELDDQPLTKKFGRLQIEQELAETEILDGAFTILPGIEDRLSLTNILVANDSKRPCTDVVLYREPESLSIPKDKDQVRRALIETRERARLSQQKLRSSPGQEKNDAACTDQNLTHKEECQQRANSDDDDAMDIDVDGY</sequence>
<dbReference type="RefSeq" id="XP_868800.1">
    <property type="nucleotide sequence ID" value="XM_863707.1"/>
</dbReference>
<dbReference type="VEuPathDB" id="FungiDB:AN9418"/>
<dbReference type="EMBL" id="BN001307">
    <property type="protein sequence ID" value="CBF84771.1"/>
    <property type="molecule type" value="Genomic_DNA"/>
</dbReference>
<accession>Q5AQL2</accession>
<dbReference type="GeneID" id="3684010"/>
<feature type="region of interest" description="Disordered" evidence="1">
    <location>
        <begin position="105"/>
        <end position="155"/>
    </location>
</feature>
<keyword evidence="3" id="KW-1185">Reference proteome</keyword>
<reference evidence="3" key="2">
    <citation type="journal article" date="2009" name="Fungal Genet. Biol.">
        <title>The 2008 update of the Aspergillus nidulans genome annotation: a community effort.</title>
        <authorList>
            <person name="Wortman J.R."/>
            <person name="Gilsenan J.M."/>
            <person name="Joardar V."/>
            <person name="Deegan J."/>
            <person name="Clutterbuck J."/>
            <person name="Andersen M.R."/>
            <person name="Archer D."/>
            <person name="Bencina M."/>
            <person name="Braus G."/>
            <person name="Coutinho P."/>
            <person name="von Dohren H."/>
            <person name="Doonan J."/>
            <person name="Driessen A.J."/>
            <person name="Durek P."/>
            <person name="Espeso E."/>
            <person name="Fekete E."/>
            <person name="Flipphi M."/>
            <person name="Estrada C.G."/>
            <person name="Geysens S."/>
            <person name="Goldman G."/>
            <person name="de Groot P.W."/>
            <person name="Hansen K."/>
            <person name="Harris S.D."/>
            <person name="Heinekamp T."/>
            <person name="Helmstaedt K."/>
            <person name="Henrissat B."/>
            <person name="Hofmann G."/>
            <person name="Homan T."/>
            <person name="Horio T."/>
            <person name="Horiuchi H."/>
            <person name="James S."/>
            <person name="Jones M."/>
            <person name="Karaffa L."/>
            <person name="Karanyi Z."/>
            <person name="Kato M."/>
            <person name="Keller N."/>
            <person name="Kelly D.E."/>
            <person name="Kiel J.A."/>
            <person name="Kim J.M."/>
            <person name="van der Klei I.J."/>
            <person name="Klis F.M."/>
            <person name="Kovalchuk A."/>
            <person name="Krasevec N."/>
            <person name="Kubicek C.P."/>
            <person name="Liu B."/>
            <person name="Maccabe A."/>
            <person name="Meyer V."/>
            <person name="Mirabito P."/>
            <person name="Miskei M."/>
            <person name="Mos M."/>
            <person name="Mullins J."/>
            <person name="Nelson D.R."/>
            <person name="Nielsen J."/>
            <person name="Oakley B.R."/>
            <person name="Osmani S.A."/>
            <person name="Pakula T."/>
            <person name="Paszewski A."/>
            <person name="Paulsen I."/>
            <person name="Pilsyk S."/>
            <person name="Pocsi I."/>
            <person name="Punt P.J."/>
            <person name="Ram A.F."/>
            <person name="Ren Q."/>
            <person name="Robellet X."/>
            <person name="Robson G."/>
            <person name="Seiboth B."/>
            <person name="van Solingen P."/>
            <person name="Specht T."/>
            <person name="Sun J."/>
            <person name="Taheri-Talesh N."/>
            <person name="Takeshita N."/>
            <person name="Ussery D."/>
            <person name="vanKuyk P.A."/>
            <person name="Visser H."/>
            <person name="van de Vondervoort P.J."/>
            <person name="de Vries R.P."/>
            <person name="Walton J."/>
            <person name="Xiang X."/>
            <person name="Xiong Y."/>
            <person name="Zeng A.P."/>
            <person name="Brandt B.W."/>
            <person name="Cornell M.J."/>
            <person name="van den Hondel C.A."/>
            <person name="Visser J."/>
            <person name="Oliver S.G."/>
            <person name="Turner G."/>
        </authorList>
    </citation>
    <scope>GENOME REANNOTATION</scope>
    <source>
        <strain evidence="3">FGSC A4 / ATCC 38163 / CBS 112.46 / NRRL 194 / M139</strain>
    </source>
</reference>
<reference evidence="3" key="1">
    <citation type="journal article" date="2005" name="Nature">
        <title>Sequencing of Aspergillus nidulans and comparative analysis with A. fumigatus and A. oryzae.</title>
        <authorList>
            <person name="Galagan J.E."/>
            <person name="Calvo S.E."/>
            <person name="Cuomo C."/>
            <person name="Ma L.J."/>
            <person name="Wortman J.R."/>
            <person name="Batzoglou S."/>
            <person name="Lee S.I."/>
            <person name="Basturkmen M."/>
            <person name="Spevak C.C."/>
            <person name="Clutterbuck J."/>
            <person name="Kapitonov V."/>
            <person name="Jurka J."/>
            <person name="Scazzocchio C."/>
            <person name="Farman M."/>
            <person name="Butler J."/>
            <person name="Purcell S."/>
            <person name="Harris S."/>
            <person name="Braus G.H."/>
            <person name="Draht O."/>
            <person name="Busch S."/>
            <person name="D'Enfert C."/>
            <person name="Bouchier C."/>
            <person name="Goldman G.H."/>
            <person name="Bell-Pedersen D."/>
            <person name="Griffiths-Jones S."/>
            <person name="Doonan J.H."/>
            <person name="Yu J."/>
            <person name="Vienken K."/>
            <person name="Pain A."/>
            <person name="Freitag M."/>
            <person name="Selker E.U."/>
            <person name="Archer D.B."/>
            <person name="Penalva M.A."/>
            <person name="Oakley B.R."/>
            <person name="Momany M."/>
            <person name="Tanaka T."/>
            <person name="Kumagai T."/>
            <person name="Asai K."/>
            <person name="Machida M."/>
            <person name="Nierman W.C."/>
            <person name="Denning D.W."/>
            <person name="Caddick M."/>
            <person name="Hynes M."/>
            <person name="Paoletti M."/>
            <person name="Fischer R."/>
            <person name="Miller B."/>
            <person name="Dyer P."/>
            <person name="Sachs M.S."/>
            <person name="Osmani S.A."/>
            <person name="Birren B.W."/>
        </authorList>
    </citation>
    <scope>NUCLEOTIDE SEQUENCE [LARGE SCALE GENOMIC DNA]</scope>
    <source>
        <strain evidence="3">FGSC A4 / ATCC 38163 / CBS 112.46 / NRRL 194 / M139</strain>
    </source>
</reference>
<evidence type="ECO:0000313" key="2">
    <source>
        <dbReference type="EMBL" id="CBF84771.1"/>
    </source>
</evidence>
<dbReference type="Pfam" id="PF20354">
    <property type="entry name" value="DUF6649"/>
    <property type="match status" value="1"/>
</dbReference>
<dbReference type="HOGENOM" id="CLU_059580_1_1_1"/>
<dbReference type="OrthoDB" id="5345504at2759"/>
<dbReference type="KEGG" id="ani:ANIA_09418"/>
<evidence type="ECO:0000256" key="1">
    <source>
        <dbReference type="SAM" id="MobiDB-lite"/>
    </source>
</evidence>
<protein>
    <submittedName>
        <fullName evidence="2">Uncharacterized protein</fullName>
    </submittedName>
</protein>
<feature type="compositionally biased region" description="Polar residues" evidence="1">
    <location>
        <begin position="107"/>
        <end position="118"/>
    </location>
</feature>